<dbReference type="AlphaFoldDB" id="A0A9P4WTG4"/>
<feature type="region of interest" description="Disordered" evidence="1">
    <location>
        <begin position="1"/>
        <end position="74"/>
    </location>
</feature>
<feature type="compositionally biased region" description="Basic and acidic residues" evidence="1">
    <location>
        <begin position="47"/>
        <end position="61"/>
    </location>
</feature>
<name>A0A9P4WTG4_9PLEO</name>
<reference evidence="2" key="1">
    <citation type="submission" date="2019-04" db="EMBL/GenBank/DDBJ databases">
        <title>Sequencing of skin fungus with MAO and IRED activity.</title>
        <authorList>
            <person name="Marsaioli A.J."/>
            <person name="Bonatto J.M.C."/>
            <person name="Reis Junior O."/>
        </authorList>
    </citation>
    <scope>NUCLEOTIDE SEQUENCE</scope>
    <source>
        <strain evidence="2">28M1</strain>
    </source>
</reference>
<protein>
    <recommendedName>
        <fullName evidence="4">Conidiation-specific protein 6</fullName>
    </recommendedName>
</protein>
<sequence length="74" mass="7990">MADRTSHQGVTAPGYTAAEQNIDNTTEDISHKARGHKANLSNPNTSEESKEKSRQALKELGGEDAFYGKQGKGE</sequence>
<accession>A0A9P4WTG4</accession>
<evidence type="ECO:0000256" key="1">
    <source>
        <dbReference type="SAM" id="MobiDB-lite"/>
    </source>
</evidence>
<evidence type="ECO:0000313" key="3">
    <source>
        <dbReference type="Proteomes" id="UP000758155"/>
    </source>
</evidence>
<organism evidence="2 3">
    <name type="scientific">Didymella heteroderae</name>
    <dbReference type="NCBI Taxonomy" id="1769908"/>
    <lineage>
        <taxon>Eukaryota</taxon>
        <taxon>Fungi</taxon>
        <taxon>Dikarya</taxon>
        <taxon>Ascomycota</taxon>
        <taxon>Pezizomycotina</taxon>
        <taxon>Dothideomycetes</taxon>
        <taxon>Pleosporomycetidae</taxon>
        <taxon>Pleosporales</taxon>
        <taxon>Pleosporineae</taxon>
        <taxon>Didymellaceae</taxon>
        <taxon>Didymella</taxon>
    </lineage>
</organism>
<gene>
    <name evidence="2" type="ORF">E8E12_006508</name>
</gene>
<evidence type="ECO:0008006" key="4">
    <source>
        <dbReference type="Google" id="ProtNLM"/>
    </source>
</evidence>
<dbReference type="EMBL" id="SWKV01000021">
    <property type="protein sequence ID" value="KAF3041331.1"/>
    <property type="molecule type" value="Genomic_DNA"/>
</dbReference>
<dbReference type="Proteomes" id="UP000758155">
    <property type="component" value="Unassembled WGS sequence"/>
</dbReference>
<dbReference type="InterPro" id="IPR018824">
    <property type="entry name" value="Conidiation-specific_6"/>
</dbReference>
<dbReference type="OrthoDB" id="5419162at2759"/>
<proteinExistence type="predicted"/>
<keyword evidence="3" id="KW-1185">Reference proteome</keyword>
<dbReference type="Pfam" id="PF10346">
    <property type="entry name" value="Con-6"/>
    <property type="match status" value="1"/>
</dbReference>
<evidence type="ECO:0000313" key="2">
    <source>
        <dbReference type="EMBL" id="KAF3041331.1"/>
    </source>
</evidence>
<comment type="caution">
    <text evidence="2">The sequence shown here is derived from an EMBL/GenBank/DDBJ whole genome shotgun (WGS) entry which is preliminary data.</text>
</comment>